<accession>A0A318RLK2</accession>
<organism evidence="1 2">
    <name type="scientific">Williamsia limnetica</name>
    <dbReference type="NCBI Taxonomy" id="882452"/>
    <lineage>
        <taxon>Bacteria</taxon>
        <taxon>Bacillati</taxon>
        <taxon>Actinomycetota</taxon>
        <taxon>Actinomycetes</taxon>
        <taxon>Mycobacteriales</taxon>
        <taxon>Nocardiaceae</taxon>
        <taxon>Williamsia</taxon>
    </lineage>
</organism>
<evidence type="ECO:0000313" key="2">
    <source>
        <dbReference type="Proteomes" id="UP000247591"/>
    </source>
</evidence>
<keyword evidence="2" id="KW-1185">Reference proteome</keyword>
<evidence type="ECO:0000313" key="1">
    <source>
        <dbReference type="EMBL" id="PYE15153.1"/>
    </source>
</evidence>
<comment type="caution">
    <text evidence="1">The sequence shown here is derived from an EMBL/GenBank/DDBJ whole genome shotgun (WGS) entry which is preliminary data.</text>
</comment>
<reference evidence="1 2" key="1">
    <citation type="submission" date="2018-06" db="EMBL/GenBank/DDBJ databases">
        <title>Genomic Encyclopedia of Type Strains, Phase IV (KMG-IV): sequencing the most valuable type-strain genomes for metagenomic binning, comparative biology and taxonomic classification.</title>
        <authorList>
            <person name="Goeker M."/>
        </authorList>
    </citation>
    <scope>NUCLEOTIDE SEQUENCE [LARGE SCALE GENOMIC DNA]</scope>
    <source>
        <strain evidence="1 2">DSM 45521</strain>
    </source>
</reference>
<dbReference type="EMBL" id="QJSP01000011">
    <property type="protein sequence ID" value="PYE15153.1"/>
    <property type="molecule type" value="Genomic_DNA"/>
</dbReference>
<sequence length="81" mass="8506">MGRKAYAKGDFGTVDDDKGTVGVWKGTVDGVRTTVRACAVGTFGQVGVRPGHARPDGILQYCVVRQCLCGHRSAHSLAISS</sequence>
<proteinExistence type="predicted"/>
<protein>
    <submittedName>
        <fullName evidence="1">Uncharacterized protein</fullName>
    </submittedName>
</protein>
<gene>
    <name evidence="1" type="ORF">DFR67_111230</name>
</gene>
<name>A0A318RLK2_WILLI</name>
<dbReference type="AlphaFoldDB" id="A0A318RLK2"/>
<dbReference type="Proteomes" id="UP000247591">
    <property type="component" value="Unassembled WGS sequence"/>
</dbReference>